<protein>
    <recommendedName>
        <fullName evidence="4">CopG family transcriptional regulator</fullName>
    </recommendedName>
</protein>
<sequence length="69" mass="7391">MTEKTARGGARAGAGRAADLPEGIKTQKRLMTLDDETYQLFVELGEGNASRGARKAAKLLAELQSIDRS</sequence>
<proteinExistence type="predicted"/>
<gene>
    <name evidence="2" type="ORF">GCM10009425_48170</name>
</gene>
<feature type="region of interest" description="Disordered" evidence="1">
    <location>
        <begin position="1"/>
        <end position="21"/>
    </location>
</feature>
<evidence type="ECO:0000313" key="2">
    <source>
        <dbReference type="EMBL" id="GGM31989.1"/>
    </source>
</evidence>
<reference evidence="3" key="1">
    <citation type="journal article" date="2019" name="Int. J. Syst. Evol. Microbiol.">
        <title>The Global Catalogue of Microorganisms (GCM) 10K type strain sequencing project: providing services to taxonomists for standard genome sequencing and annotation.</title>
        <authorList>
            <consortium name="The Broad Institute Genomics Platform"/>
            <consortium name="The Broad Institute Genome Sequencing Center for Infectious Disease"/>
            <person name="Wu L."/>
            <person name="Ma J."/>
        </authorList>
    </citation>
    <scope>NUCLEOTIDE SEQUENCE [LARGE SCALE GENOMIC DNA]</scope>
    <source>
        <strain evidence="3">JCM 13501</strain>
    </source>
</reference>
<keyword evidence="3" id="KW-1185">Reference proteome</keyword>
<feature type="compositionally biased region" description="Low complexity" evidence="1">
    <location>
        <begin position="7"/>
        <end position="18"/>
    </location>
</feature>
<dbReference type="EMBL" id="BMNW01000029">
    <property type="protein sequence ID" value="GGM31989.1"/>
    <property type="molecule type" value="Genomic_DNA"/>
</dbReference>
<dbReference type="Proteomes" id="UP000616499">
    <property type="component" value="Unassembled WGS sequence"/>
</dbReference>
<dbReference type="RefSeq" id="WP_188868668.1">
    <property type="nucleotide sequence ID" value="NZ_BMNW01000029.1"/>
</dbReference>
<organism evidence="2 3">
    <name type="scientific">Pseudomonas asuensis</name>
    <dbReference type="NCBI Taxonomy" id="1825787"/>
    <lineage>
        <taxon>Bacteria</taxon>
        <taxon>Pseudomonadati</taxon>
        <taxon>Pseudomonadota</taxon>
        <taxon>Gammaproteobacteria</taxon>
        <taxon>Pseudomonadales</taxon>
        <taxon>Pseudomonadaceae</taxon>
        <taxon>Pseudomonas</taxon>
    </lineage>
</organism>
<accession>A0ABQ2H3J2</accession>
<evidence type="ECO:0000256" key="1">
    <source>
        <dbReference type="SAM" id="MobiDB-lite"/>
    </source>
</evidence>
<name>A0ABQ2H3J2_9PSED</name>
<evidence type="ECO:0008006" key="4">
    <source>
        <dbReference type="Google" id="ProtNLM"/>
    </source>
</evidence>
<comment type="caution">
    <text evidence="2">The sequence shown here is derived from an EMBL/GenBank/DDBJ whole genome shotgun (WGS) entry which is preliminary data.</text>
</comment>
<evidence type="ECO:0000313" key="3">
    <source>
        <dbReference type="Proteomes" id="UP000616499"/>
    </source>
</evidence>